<keyword evidence="4" id="KW-1185">Reference proteome</keyword>
<dbReference type="PANTHER" id="PTHR13696">
    <property type="entry name" value="P-LOOP CONTAINING NUCLEOSIDE TRIPHOSPHATE HYDROLASE"/>
    <property type="match status" value="1"/>
</dbReference>
<dbReference type="Proteomes" id="UP000610558">
    <property type="component" value="Unassembled WGS sequence"/>
</dbReference>
<organism evidence="3 4">
    <name type="scientific">Spongiibacter pelagi</name>
    <dbReference type="NCBI Taxonomy" id="2760804"/>
    <lineage>
        <taxon>Bacteria</taxon>
        <taxon>Pseudomonadati</taxon>
        <taxon>Pseudomonadota</taxon>
        <taxon>Gammaproteobacteria</taxon>
        <taxon>Cellvibrionales</taxon>
        <taxon>Spongiibacteraceae</taxon>
        <taxon>Spongiibacter</taxon>
    </lineage>
</organism>
<comment type="caution">
    <text evidence="3">The sequence shown here is derived from an EMBL/GenBank/DDBJ whole genome shotgun (WGS) entry which is preliminary data.</text>
</comment>
<proteinExistence type="predicted"/>
<feature type="coiled-coil region" evidence="1">
    <location>
        <begin position="7"/>
        <end position="34"/>
    </location>
</feature>
<evidence type="ECO:0000259" key="2">
    <source>
        <dbReference type="Pfam" id="PF13614"/>
    </source>
</evidence>
<dbReference type="InterPro" id="IPR025669">
    <property type="entry name" value="AAA_dom"/>
</dbReference>
<reference evidence="3" key="1">
    <citation type="submission" date="2020-09" db="EMBL/GenBank/DDBJ databases">
        <authorList>
            <person name="Yoon J.-W."/>
        </authorList>
    </citation>
    <scope>NUCLEOTIDE SEQUENCE</scope>
    <source>
        <strain evidence="3">KMU-158</strain>
    </source>
</reference>
<dbReference type="PANTHER" id="PTHR13696:SF52">
    <property type="entry name" value="PARA FAMILY PROTEIN CT_582"/>
    <property type="match status" value="1"/>
</dbReference>
<name>A0A927GXI6_9GAMM</name>
<protein>
    <submittedName>
        <fullName evidence="3">AAA family ATPase</fullName>
    </submittedName>
</protein>
<accession>A0A927GXI6</accession>
<dbReference type="SUPFAM" id="SSF52540">
    <property type="entry name" value="P-loop containing nucleoside triphosphate hydrolases"/>
    <property type="match status" value="1"/>
</dbReference>
<dbReference type="Gene3D" id="3.40.50.300">
    <property type="entry name" value="P-loop containing nucleotide triphosphate hydrolases"/>
    <property type="match status" value="1"/>
</dbReference>
<gene>
    <name evidence="3" type="ORF">IB286_14500</name>
</gene>
<dbReference type="AlphaFoldDB" id="A0A927GXI6"/>
<keyword evidence="1" id="KW-0175">Coiled coil</keyword>
<sequence length="446" mass="49448">MSNVEKIISLRSQLENCTEKADKLLERIEQVLLNDSVQKLSQGAAEELGLVTKVMARRFSVQEVCDMLNLTRQGLYKAEREGRLPEPDKKESADGRSIRAGYTLDQILNMREIFGRKPDPLARKCTLGVLNQKGGAWKTTTTFYFAQYLALKGYKVLMLDTDPQGSLTTLMGFKPDMDIEYGDTMGPFLLQDEAWAKEEKGDYHAIDDLSYAVQGTYWPNIDLIAGCADLLRIELERNKITNGAVGIYSQRTGKSVDSPSMLLREGLSSLKEYYDVILIDGTPSLNVTTLNVLSACDEICVPTPAHMVDFASTVQFVDIICSVLDNYVDRGSAVDVPNISFLITKFSSTEASYTMEDIIREVFGTLVLKTPAVASEEARKRGNELRSIYEISPSESTNPKGLKSAVENYDRLFDEMLSRVVTGQISTTGNLKSALNRVTAVVGGEE</sequence>
<dbReference type="Pfam" id="PF13614">
    <property type="entry name" value="AAA_31"/>
    <property type="match status" value="1"/>
</dbReference>
<dbReference type="InterPro" id="IPR050678">
    <property type="entry name" value="DNA_Partitioning_ATPase"/>
</dbReference>
<dbReference type="RefSeq" id="WP_190766782.1">
    <property type="nucleotide sequence ID" value="NZ_JACXLD010000015.1"/>
</dbReference>
<evidence type="ECO:0000313" key="3">
    <source>
        <dbReference type="EMBL" id="MBD2860208.1"/>
    </source>
</evidence>
<evidence type="ECO:0000313" key="4">
    <source>
        <dbReference type="Proteomes" id="UP000610558"/>
    </source>
</evidence>
<dbReference type="CDD" id="cd02042">
    <property type="entry name" value="ParAB_family"/>
    <property type="match status" value="1"/>
</dbReference>
<feature type="domain" description="AAA" evidence="2">
    <location>
        <begin position="128"/>
        <end position="320"/>
    </location>
</feature>
<dbReference type="InterPro" id="IPR027417">
    <property type="entry name" value="P-loop_NTPase"/>
</dbReference>
<evidence type="ECO:0000256" key="1">
    <source>
        <dbReference type="SAM" id="Coils"/>
    </source>
</evidence>
<dbReference type="EMBL" id="JACXLD010000015">
    <property type="protein sequence ID" value="MBD2860208.1"/>
    <property type="molecule type" value="Genomic_DNA"/>
</dbReference>